<proteinExistence type="predicted"/>
<sequence>MTDGFVANFGRHVAPSRGLIQLVVGLLQCLGMSG</sequence>
<keyword evidence="2" id="KW-1185">Reference proteome</keyword>
<organism evidence="1 2">
    <name type="scientific">Ruegeria halocynthiae</name>
    <dbReference type="NCBI Taxonomy" id="985054"/>
    <lineage>
        <taxon>Bacteria</taxon>
        <taxon>Pseudomonadati</taxon>
        <taxon>Pseudomonadota</taxon>
        <taxon>Alphaproteobacteria</taxon>
        <taxon>Rhodobacterales</taxon>
        <taxon>Roseobacteraceae</taxon>
        <taxon>Ruegeria</taxon>
    </lineage>
</organism>
<feature type="non-terminal residue" evidence="1">
    <location>
        <position position="34"/>
    </location>
</feature>
<dbReference type="AlphaFoldDB" id="A0A1H3G943"/>
<reference evidence="2" key="1">
    <citation type="submission" date="2016-10" db="EMBL/GenBank/DDBJ databases">
        <authorList>
            <person name="Varghese N."/>
            <person name="Submissions S."/>
        </authorList>
    </citation>
    <scope>NUCLEOTIDE SEQUENCE [LARGE SCALE GENOMIC DNA]</scope>
    <source>
        <strain evidence="2">DSM 27839</strain>
    </source>
</reference>
<dbReference type="Proteomes" id="UP000183400">
    <property type="component" value="Unassembled WGS sequence"/>
</dbReference>
<protein>
    <submittedName>
        <fullName evidence="1">Uncharacterized protein</fullName>
    </submittedName>
</protein>
<name>A0A1H3G943_9RHOB</name>
<dbReference type="EMBL" id="FNNP01000032">
    <property type="protein sequence ID" value="SDX99148.1"/>
    <property type="molecule type" value="Genomic_DNA"/>
</dbReference>
<dbReference type="STRING" id="985054.SAMN05444358_1323"/>
<evidence type="ECO:0000313" key="2">
    <source>
        <dbReference type="Proteomes" id="UP000183400"/>
    </source>
</evidence>
<accession>A0A1H3G943</accession>
<gene>
    <name evidence="1" type="ORF">SAMN05444358_1323</name>
</gene>
<evidence type="ECO:0000313" key="1">
    <source>
        <dbReference type="EMBL" id="SDX99148.1"/>
    </source>
</evidence>